<name>A0A4S4LHL1_9AGAM</name>
<gene>
    <name evidence="1" type="ORF">EW146_g8106</name>
</gene>
<dbReference type="EMBL" id="SGPL01000524">
    <property type="protein sequence ID" value="THH11247.1"/>
    <property type="molecule type" value="Genomic_DNA"/>
</dbReference>
<dbReference type="InterPro" id="IPR032675">
    <property type="entry name" value="LRR_dom_sf"/>
</dbReference>
<reference evidence="1 2" key="1">
    <citation type="submission" date="2019-02" db="EMBL/GenBank/DDBJ databases">
        <title>Genome sequencing of the rare red list fungi Bondarzewia mesenterica.</title>
        <authorList>
            <person name="Buettner E."/>
            <person name="Kellner H."/>
        </authorList>
    </citation>
    <scope>NUCLEOTIDE SEQUENCE [LARGE SCALE GENOMIC DNA]</scope>
    <source>
        <strain evidence="1 2">DSM 108281</strain>
    </source>
</reference>
<dbReference type="SUPFAM" id="SSF52047">
    <property type="entry name" value="RNI-like"/>
    <property type="match status" value="1"/>
</dbReference>
<protein>
    <recommendedName>
        <fullName evidence="3">F-box domain-containing protein</fullName>
    </recommendedName>
</protein>
<comment type="caution">
    <text evidence="1">The sequence shown here is derived from an EMBL/GenBank/DDBJ whole genome shotgun (WGS) entry which is preliminary data.</text>
</comment>
<dbReference type="AlphaFoldDB" id="A0A4S4LHL1"/>
<sequence length="417" mass="46377">MLERSLDVPLTVQFETHAGSASPGSDKGFGLVLDHSRRLKSLSIVGTMVVQRLIQDSVHPAPLLHTLVIGTVRRDYIVPSIVRLAVPNDLFSGHTPRLQHLYIVGMDISPSSPLLRNLSSLSLCLHPNSPRWTANELLTVLSQMPLLKSLELKNAVSITSGRLPSASLTVHLKYLECIRFAGRLISDSGYLLHRLTLPSTAHIHLSALAESSHDLLSPWPIIPPYAPTAAGGYPLIGLELSFESGFELVGIVYDKEKKIYHRVFSINIDLVNRHITSHEVASSLCNQIRIHDVRTIRLAVGDASDWAPALRKFPMVRTISVRGTTWYPVVQSLAASFLDESGSVELLCPHLHTLTFKWRGWHRSLNPSFFEGLAIALDTRRARGTDISELFIEGEKIPCDDLNALRTRKLPKEWCFV</sequence>
<dbReference type="Proteomes" id="UP000310158">
    <property type="component" value="Unassembled WGS sequence"/>
</dbReference>
<dbReference type="Gene3D" id="3.80.10.10">
    <property type="entry name" value="Ribonuclease Inhibitor"/>
    <property type="match status" value="1"/>
</dbReference>
<evidence type="ECO:0000313" key="2">
    <source>
        <dbReference type="Proteomes" id="UP000310158"/>
    </source>
</evidence>
<accession>A0A4S4LHL1</accession>
<evidence type="ECO:0008006" key="3">
    <source>
        <dbReference type="Google" id="ProtNLM"/>
    </source>
</evidence>
<evidence type="ECO:0000313" key="1">
    <source>
        <dbReference type="EMBL" id="THH11247.1"/>
    </source>
</evidence>
<proteinExistence type="predicted"/>
<organism evidence="1 2">
    <name type="scientific">Bondarzewia mesenterica</name>
    <dbReference type="NCBI Taxonomy" id="1095465"/>
    <lineage>
        <taxon>Eukaryota</taxon>
        <taxon>Fungi</taxon>
        <taxon>Dikarya</taxon>
        <taxon>Basidiomycota</taxon>
        <taxon>Agaricomycotina</taxon>
        <taxon>Agaricomycetes</taxon>
        <taxon>Russulales</taxon>
        <taxon>Bondarzewiaceae</taxon>
        <taxon>Bondarzewia</taxon>
    </lineage>
</organism>
<dbReference type="OrthoDB" id="3156934at2759"/>
<keyword evidence="2" id="KW-1185">Reference proteome</keyword>